<keyword evidence="2" id="KW-0472">Membrane</keyword>
<evidence type="ECO:0000256" key="1">
    <source>
        <dbReference type="SAM" id="Coils"/>
    </source>
</evidence>
<dbReference type="OrthoDB" id="6363067at2759"/>
<dbReference type="AlphaFoldDB" id="A0A1D1VFF4"/>
<dbReference type="SMART" id="SM00540">
    <property type="entry name" value="LEM"/>
    <property type="match status" value="1"/>
</dbReference>
<dbReference type="SUPFAM" id="SSF63451">
    <property type="entry name" value="LEM domain"/>
    <property type="match status" value="1"/>
</dbReference>
<dbReference type="InterPro" id="IPR011015">
    <property type="entry name" value="LEM/LEM-like_dom_sf"/>
</dbReference>
<dbReference type="Gene3D" id="1.10.720.40">
    <property type="match status" value="1"/>
</dbReference>
<feature type="domain" description="LEM" evidence="3">
    <location>
        <begin position="4"/>
        <end position="47"/>
    </location>
</feature>
<organism evidence="4 5">
    <name type="scientific">Ramazzottius varieornatus</name>
    <name type="common">Water bear</name>
    <name type="synonym">Tardigrade</name>
    <dbReference type="NCBI Taxonomy" id="947166"/>
    <lineage>
        <taxon>Eukaryota</taxon>
        <taxon>Metazoa</taxon>
        <taxon>Ecdysozoa</taxon>
        <taxon>Tardigrada</taxon>
        <taxon>Eutardigrada</taxon>
        <taxon>Parachela</taxon>
        <taxon>Hypsibioidea</taxon>
        <taxon>Ramazzottiidae</taxon>
        <taxon>Ramazzottius</taxon>
    </lineage>
</organism>
<feature type="transmembrane region" description="Helical" evidence="2">
    <location>
        <begin position="147"/>
        <end position="166"/>
    </location>
</feature>
<keyword evidence="5" id="KW-1185">Reference proteome</keyword>
<evidence type="ECO:0000313" key="4">
    <source>
        <dbReference type="EMBL" id="GAU99525.1"/>
    </source>
</evidence>
<evidence type="ECO:0000256" key="2">
    <source>
        <dbReference type="SAM" id="Phobius"/>
    </source>
</evidence>
<feature type="coiled-coil region" evidence="1">
    <location>
        <begin position="110"/>
        <end position="137"/>
    </location>
</feature>
<keyword evidence="2" id="KW-0812">Transmembrane</keyword>
<dbReference type="PROSITE" id="PS50954">
    <property type="entry name" value="LEM"/>
    <property type="match status" value="1"/>
</dbReference>
<gene>
    <name evidence="4" type="primary">RvY_10517-1</name>
    <name evidence="4" type="synonym">RvY_10517.1</name>
    <name evidence="4" type="ORF">RvY_10517</name>
</gene>
<sequence>MADLQWIRNLSNEELYTELKKQGVNIPVTGSTRKTLEKRLAKLLGLSVEGASESGGGSDTYDDAEVSLNQSESWDKSGSGVRQRGRAGHDTFGNSFYMEQVDASPVGQLRDLRRQQIDELEKDIQKQETLNKDLAGTDVGSKGSRTALMVLSILVVIGIFLVITYLTQAEYADELRQAPPVKVAPADNVVGGPQAGRAVPAGQL</sequence>
<keyword evidence="2" id="KW-1133">Transmembrane helix</keyword>
<reference evidence="4 5" key="1">
    <citation type="journal article" date="2016" name="Nat. Commun.">
        <title>Extremotolerant tardigrade genome and improved radiotolerance of human cultured cells by tardigrade-unique protein.</title>
        <authorList>
            <person name="Hashimoto T."/>
            <person name="Horikawa D.D."/>
            <person name="Saito Y."/>
            <person name="Kuwahara H."/>
            <person name="Kozuka-Hata H."/>
            <person name="Shin-I T."/>
            <person name="Minakuchi Y."/>
            <person name="Ohishi K."/>
            <person name="Motoyama A."/>
            <person name="Aizu T."/>
            <person name="Enomoto A."/>
            <person name="Kondo K."/>
            <person name="Tanaka S."/>
            <person name="Hara Y."/>
            <person name="Koshikawa S."/>
            <person name="Sagara H."/>
            <person name="Miura T."/>
            <person name="Yokobori S."/>
            <person name="Miyagawa K."/>
            <person name="Suzuki Y."/>
            <person name="Kubo T."/>
            <person name="Oyama M."/>
            <person name="Kohara Y."/>
            <person name="Fujiyama A."/>
            <person name="Arakawa K."/>
            <person name="Katayama T."/>
            <person name="Toyoda A."/>
            <person name="Kunieda T."/>
        </authorList>
    </citation>
    <scope>NUCLEOTIDE SEQUENCE [LARGE SCALE GENOMIC DNA]</scope>
    <source>
        <strain evidence="4 5">YOKOZUNA-1</strain>
    </source>
</reference>
<protein>
    <recommendedName>
        <fullName evidence="3">LEM domain-containing protein</fullName>
    </recommendedName>
</protein>
<keyword evidence="1" id="KW-0175">Coiled coil</keyword>
<dbReference type="EMBL" id="BDGG01000005">
    <property type="protein sequence ID" value="GAU99525.1"/>
    <property type="molecule type" value="Genomic_DNA"/>
</dbReference>
<evidence type="ECO:0000259" key="3">
    <source>
        <dbReference type="PROSITE" id="PS50954"/>
    </source>
</evidence>
<dbReference type="Pfam" id="PF03020">
    <property type="entry name" value="LEM"/>
    <property type="match status" value="1"/>
</dbReference>
<name>A0A1D1VFF4_RAMVA</name>
<dbReference type="CDD" id="cd12934">
    <property type="entry name" value="LEM"/>
    <property type="match status" value="1"/>
</dbReference>
<evidence type="ECO:0000313" key="5">
    <source>
        <dbReference type="Proteomes" id="UP000186922"/>
    </source>
</evidence>
<dbReference type="Proteomes" id="UP000186922">
    <property type="component" value="Unassembled WGS sequence"/>
</dbReference>
<proteinExistence type="predicted"/>
<comment type="caution">
    <text evidence="4">The sequence shown here is derived from an EMBL/GenBank/DDBJ whole genome shotgun (WGS) entry which is preliminary data.</text>
</comment>
<accession>A0A1D1VFF4</accession>
<dbReference type="InterPro" id="IPR003887">
    <property type="entry name" value="LEM_dom"/>
</dbReference>